<dbReference type="KEGG" id="dsf:UWK_01669"/>
<dbReference type="eggNOG" id="COG0776">
    <property type="taxonomic scope" value="Bacteria"/>
</dbReference>
<gene>
    <name evidence="4" type="ordered locus">UWK_01669</name>
</gene>
<dbReference type="GO" id="GO:0003677">
    <property type="term" value="F:DNA binding"/>
    <property type="evidence" value="ECO:0007669"/>
    <property type="project" value="UniProtKB-KW"/>
</dbReference>
<reference evidence="5" key="1">
    <citation type="journal article" date="2013" name="Stand. Genomic Sci.">
        <title>Complete genome sequence of Desulfocapsa sulfexigens, a marine deltaproteobacterium specialized in disproportionating inorganic sulfur compounds.</title>
        <authorList>
            <person name="Finster K.W."/>
            <person name="Kjeldsen K.U."/>
            <person name="Kube M."/>
            <person name="Reinhardt R."/>
            <person name="Mussmann M."/>
            <person name="Amann R."/>
            <person name="Schreiber L."/>
        </authorList>
    </citation>
    <scope>NUCLEOTIDE SEQUENCE [LARGE SCALE GENOMIC DNA]</scope>
    <source>
        <strain evidence="5">DSM 10523 / SB164P1</strain>
    </source>
</reference>
<dbReference type="Proteomes" id="UP000011721">
    <property type="component" value="Chromosome"/>
</dbReference>
<evidence type="ECO:0000256" key="1">
    <source>
        <dbReference type="ARBA" id="ARBA00010529"/>
    </source>
</evidence>
<name>M1P982_DESSD</name>
<dbReference type="EMBL" id="CP003985">
    <property type="protein sequence ID" value="AGF78227.1"/>
    <property type="molecule type" value="Genomic_DNA"/>
</dbReference>
<keyword evidence="2 4" id="KW-0238">DNA-binding</keyword>
<organism evidence="4 5">
    <name type="scientific">Desulfocapsa sulfexigens (strain DSM 10523 / SB164P1)</name>
    <dbReference type="NCBI Taxonomy" id="1167006"/>
    <lineage>
        <taxon>Bacteria</taxon>
        <taxon>Pseudomonadati</taxon>
        <taxon>Thermodesulfobacteriota</taxon>
        <taxon>Desulfobulbia</taxon>
        <taxon>Desulfobulbales</taxon>
        <taxon>Desulfocapsaceae</taxon>
        <taxon>Desulfocapsa</taxon>
    </lineage>
</organism>
<dbReference type="PANTHER" id="PTHR33175:SF5">
    <property type="entry name" value="INTEGRATION HOST FACTOR SUBUNIT BETA"/>
    <property type="match status" value="1"/>
</dbReference>
<keyword evidence="5" id="KW-1185">Reference proteome</keyword>
<evidence type="ECO:0000313" key="5">
    <source>
        <dbReference type="Proteomes" id="UP000011721"/>
    </source>
</evidence>
<dbReference type="PATRIC" id="fig|1167006.5.peg.1843"/>
<dbReference type="PANTHER" id="PTHR33175">
    <property type="entry name" value="DNA-BINDING PROTEIN HU"/>
    <property type="match status" value="1"/>
</dbReference>
<dbReference type="PRINTS" id="PR01727">
    <property type="entry name" value="DNABINDINGHU"/>
</dbReference>
<proteinExistence type="inferred from homology"/>
<dbReference type="SUPFAM" id="SSF47729">
    <property type="entry name" value="IHF-like DNA-binding proteins"/>
    <property type="match status" value="1"/>
</dbReference>
<evidence type="ECO:0000256" key="2">
    <source>
        <dbReference type="ARBA" id="ARBA00023125"/>
    </source>
</evidence>
<evidence type="ECO:0000256" key="3">
    <source>
        <dbReference type="RuleBase" id="RU003939"/>
    </source>
</evidence>
<dbReference type="CDD" id="cd13836">
    <property type="entry name" value="IHF_B"/>
    <property type="match status" value="1"/>
</dbReference>
<dbReference type="Gene3D" id="4.10.520.10">
    <property type="entry name" value="IHF-like DNA-binding proteins"/>
    <property type="match status" value="1"/>
</dbReference>
<protein>
    <submittedName>
        <fullName evidence="4">Bacterial nucleoid DNA-binding protein</fullName>
    </submittedName>
</protein>
<dbReference type="RefSeq" id="WP_015403918.1">
    <property type="nucleotide sequence ID" value="NC_020304.1"/>
</dbReference>
<dbReference type="OrthoDB" id="9804203at2"/>
<accession>M1P982</accession>
<dbReference type="HOGENOM" id="CLU_105066_2_2_7"/>
<dbReference type="AlphaFoldDB" id="M1P982"/>
<dbReference type="STRING" id="1167006.UWK_01669"/>
<dbReference type="Pfam" id="PF00216">
    <property type="entry name" value="Bac_DNA_binding"/>
    <property type="match status" value="1"/>
</dbReference>
<dbReference type="GO" id="GO:0030527">
    <property type="term" value="F:structural constituent of chromatin"/>
    <property type="evidence" value="ECO:0007669"/>
    <property type="project" value="InterPro"/>
</dbReference>
<sequence length="93" mass="10352">MNKSELIEALSQDIDLPHREAAAITNTIIETMTEALAKGDSIEIRGFGSFVIKNYGSYEGRNPKTGEKIKVKPKKLPFFKVGKDLREQVNTGK</sequence>
<dbReference type="InterPro" id="IPR010992">
    <property type="entry name" value="IHF-like_DNA-bd_dom_sf"/>
</dbReference>
<evidence type="ECO:0000313" key="4">
    <source>
        <dbReference type="EMBL" id="AGF78227.1"/>
    </source>
</evidence>
<dbReference type="GO" id="GO:0005829">
    <property type="term" value="C:cytosol"/>
    <property type="evidence" value="ECO:0007669"/>
    <property type="project" value="TreeGrafter"/>
</dbReference>
<dbReference type="InterPro" id="IPR000119">
    <property type="entry name" value="Hist_DNA-bd"/>
</dbReference>
<dbReference type="SMART" id="SM00411">
    <property type="entry name" value="BHL"/>
    <property type="match status" value="1"/>
</dbReference>
<comment type="similarity">
    <text evidence="1 3">Belongs to the bacterial histone-like protein family.</text>
</comment>